<reference evidence="2 3" key="1">
    <citation type="submission" date="2024-07" db="EMBL/GenBank/DDBJ databases">
        <title>Section-level genome sequencing and comparative genomics of Aspergillus sections Usti and Cavernicolus.</title>
        <authorList>
            <consortium name="Lawrence Berkeley National Laboratory"/>
            <person name="Nybo J.L."/>
            <person name="Vesth T.C."/>
            <person name="Theobald S."/>
            <person name="Frisvad J.C."/>
            <person name="Larsen T.O."/>
            <person name="Kjaerboelling I."/>
            <person name="Rothschild-Mancinelli K."/>
            <person name="Lyhne E.K."/>
            <person name="Kogle M.E."/>
            <person name="Barry K."/>
            <person name="Clum A."/>
            <person name="Na H."/>
            <person name="Ledsgaard L."/>
            <person name="Lin J."/>
            <person name="Lipzen A."/>
            <person name="Kuo A."/>
            <person name="Riley R."/>
            <person name="Mondo S."/>
            <person name="Labutti K."/>
            <person name="Haridas S."/>
            <person name="Pangalinan J."/>
            <person name="Salamov A.A."/>
            <person name="Simmons B.A."/>
            <person name="Magnuson J.K."/>
            <person name="Chen J."/>
            <person name="Drula E."/>
            <person name="Henrissat B."/>
            <person name="Wiebenga A."/>
            <person name="Lubbers R.J."/>
            <person name="Gomes A.C."/>
            <person name="Makela M.R."/>
            <person name="Stajich J."/>
            <person name="Grigoriev I.V."/>
            <person name="Mortensen U.H."/>
            <person name="De Vries R.P."/>
            <person name="Baker S.E."/>
            <person name="Andersen M.R."/>
        </authorList>
    </citation>
    <scope>NUCLEOTIDE SEQUENCE [LARGE SCALE GENOMIC DNA]</scope>
    <source>
        <strain evidence="2 3">CBS 209.92</strain>
    </source>
</reference>
<comment type="caution">
    <text evidence="2">The sequence shown here is derived from an EMBL/GenBank/DDBJ whole genome shotgun (WGS) entry which is preliminary data.</text>
</comment>
<accession>A0ABR4FPH2</accession>
<organism evidence="2 3">
    <name type="scientific">Aspergillus keveii</name>
    <dbReference type="NCBI Taxonomy" id="714993"/>
    <lineage>
        <taxon>Eukaryota</taxon>
        <taxon>Fungi</taxon>
        <taxon>Dikarya</taxon>
        <taxon>Ascomycota</taxon>
        <taxon>Pezizomycotina</taxon>
        <taxon>Eurotiomycetes</taxon>
        <taxon>Eurotiomycetidae</taxon>
        <taxon>Eurotiales</taxon>
        <taxon>Aspergillaceae</taxon>
        <taxon>Aspergillus</taxon>
        <taxon>Aspergillus subgen. Nidulantes</taxon>
    </lineage>
</organism>
<evidence type="ECO:0000313" key="3">
    <source>
        <dbReference type="Proteomes" id="UP001610563"/>
    </source>
</evidence>
<dbReference type="PANTHER" id="PTHR42812">
    <property type="entry name" value="BETA-XYLOSIDASE"/>
    <property type="match status" value="1"/>
</dbReference>
<dbReference type="Proteomes" id="UP001610563">
    <property type="component" value="Unassembled WGS sequence"/>
</dbReference>
<dbReference type="InterPro" id="IPR051795">
    <property type="entry name" value="Glycosyl_Hydrlase_43"/>
</dbReference>
<keyword evidence="3" id="KW-1185">Reference proteome</keyword>
<dbReference type="InterPro" id="IPR041542">
    <property type="entry name" value="GH43_C2"/>
</dbReference>
<evidence type="ECO:0000313" key="2">
    <source>
        <dbReference type="EMBL" id="KAL2785148.1"/>
    </source>
</evidence>
<evidence type="ECO:0000259" key="1">
    <source>
        <dbReference type="Pfam" id="PF17851"/>
    </source>
</evidence>
<feature type="domain" description="Beta-xylosidase C-terminal Concanavalin A-like" evidence="1">
    <location>
        <begin position="65"/>
        <end position="275"/>
    </location>
</feature>
<dbReference type="InterPro" id="IPR013320">
    <property type="entry name" value="ConA-like_dom_sf"/>
</dbReference>
<dbReference type="Gene3D" id="2.60.120.200">
    <property type="match status" value="1"/>
</dbReference>
<dbReference type="PANTHER" id="PTHR42812:SF17">
    <property type="entry name" value="BETA-XYLOSIDASE C-TERMINAL CONCANAVALIN A-LIKE DOMAIN-CONTAINING PROTEIN-RELATED"/>
    <property type="match status" value="1"/>
</dbReference>
<proteinExistence type="predicted"/>
<gene>
    <name evidence="2" type="ORF">BJX66DRAFT_315403</name>
</gene>
<protein>
    <submittedName>
        <fullName evidence="2">Concanavalin A-like lectin/glucanase domain-containing protein</fullName>
    </submittedName>
</protein>
<sequence length="300" mass="32334">MGRETVFTAVTWDAGEWPILNPVRGKMIGWPHAARLSGPDELGGLTANYPVVDGADDIDSFPPGSSLLVHFVHHRSKVEDAYVPSPRERHGWLKIVPSISNLTGPSSPSIISTQQDITFLARRQTASLFSFSVDLVFEPQVGSEEEAGITIFLTQSQHIELGIISQGTGKRKTRALRLHAASSGQPNASRLEPVIQEVPRSWSPDAPIRLSVVAEEDGTYVFSASSTSPAGKPSATIVLGRASSGIVSGGERRFVGTLVGVFATTNGAQINTRPATPAYVRRWKYTPIAQEISEGEYGYI</sequence>
<dbReference type="EMBL" id="JBFTWV010000153">
    <property type="protein sequence ID" value="KAL2785148.1"/>
    <property type="molecule type" value="Genomic_DNA"/>
</dbReference>
<dbReference type="SUPFAM" id="SSF49899">
    <property type="entry name" value="Concanavalin A-like lectins/glucanases"/>
    <property type="match status" value="1"/>
</dbReference>
<dbReference type="Pfam" id="PF17851">
    <property type="entry name" value="GH43_C2"/>
    <property type="match status" value="1"/>
</dbReference>
<name>A0ABR4FPH2_9EURO</name>